<organism evidence="5 6">
    <name type="scientific">Candidatus Gallibacteroides avistercoris</name>
    <dbReference type="NCBI Taxonomy" id="2840833"/>
    <lineage>
        <taxon>Bacteria</taxon>
        <taxon>Pseudomonadati</taxon>
        <taxon>Bacteroidota</taxon>
        <taxon>Bacteroidia</taxon>
        <taxon>Bacteroidales</taxon>
        <taxon>Bacteroidaceae</taxon>
        <taxon>Bacteroidaceae incertae sedis</taxon>
        <taxon>Candidatus Gallibacteroides</taxon>
    </lineage>
</organism>
<comment type="similarity">
    <text evidence="1 4">Belongs to the DegT/DnrJ/EryC1 family.</text>
</comment>
<evidence type="ECO:0000313" key="6">
    <source>
        <dbReference type="Proteomes" id="UP000824112"/>
    </source>
</evidence>
<accession>A0A9D1M8S8</accession>
<dbReference type="EMBL" id="DVNA01000188">
    <property type="protein sequence ID" value="HIU55781.1"/>
    <property type="molecule type" value="Genomic_DNA"/>
</dbReference>
<dbReference type="EC" id="2.6.1.92" evidence="5"/>
<dbReference type="Proteomes" id="UP000824112">
    <property type="component" value="Unassembled WGS sequence"/>
</dbReference>
<dbReference type="GO" id="GO:0008483">
    <property type="term" value="F:transaminase activity"/>
    <property type="evidence" value="ECO:0007669"/>
    <property type="project" value="UniProtKB-KW"/>
</dbReference>
<proteinExistence type="inferred from homology"/>
<reference evidence="5" key="2">
    <citation type="journal article" date="2021" name="PeerJ">
        <title>Extensive microbial diversity within the chicken gut microbiome revealed by metagenomics and culture.</title>
        <authorList>
            <person name="Gilroy R."/>
            <person name="Ravi A."/>
            <person name="Getino M."/>
            <person name="Pursley I."/>
            <person name="Horton D.L."/>
            <person name="Alikhan N.F."/>
            <person name="Baker D."/>
            <person name="Gharbi K."/>
            <person name="Hall N."/>
            <person name="Watson M."/>
            <person name="Adriaenssens E.M."/>
            <person name="Foster-Nyarko E."/>
            <person name="Jarju S."/>
            <person name="Secka A."/>
            <person name="Antonio M."/>
            <person name="Oren A."/>
            <person name="Chaudhuri R.R."/>
            <person name="La Ragione R."/>
            <person name="Hildebrand F."/>
            <person name="Pallen M.J."/>
        </authorList>
    </citation>
    <scope>NUCLEOTIDE SEQUENCE</scope>
    <source>
        <strain evidence="5">CHK158-818</strain>
    </source>
</reference>
<dbReference type="SUPFAM" id="SSF53383">
    <property type="entry name" value="PLP-dependent transferases"/>
    <property type="match status" value="1"/>
</dbReference>
<dbReference type="PANTHER" id="PTHR30244:SF34">
    <property type="entry name" value="DTDP-4-AMINO-4,6-DIDEOXYGALACTOSE TRANSAMINASE"/>
    <property type="match status" value="1"/>
</dbReference>
<keyword evidence="5" id="KW-0808">Transferase</keyword>
<dbReference type="CDD" id="cd00616">
    <property type="entry name" value="AHBA_syn"/>
    <property type="match status" value="1"/>
</dbReference>
<evidence type="ECO:0000256" key="1">
    <source>
        <dbReference type="ARBA" id="ARBA00037999"/>
    </source>
</evidence>
<reference evidence="5" key="1">
    <citation type="submission" date="2020-10" db="EMBL/GenBank/DDBJ databases">
        <authorList>
            <person name="Gilroy R."/>
        </authorList>
    </citation>
    <scope>NUCLEOTIDE SEQUENCE</scope>
    <source>
        <strain evidence="5">CHK158-818</strain>
    </source>
</reference>
<comment type="caution">
    <text evidence="5">The sequence shown here is derived from an EMBL/GenBank/DDBJ whole genome shotgun (WGS) entry which is preliminary data.</text>
</comment>
<name>A0A9D1M8S8_9BACT</name>
<dbReference type="InterPro" id="IPR015421">
    <property type="entry name" value="PyrdxlP-dep_Trfase_major"/>
</dbReference>
<dbReference type="InterPro" id="IPR020026">
    <property type="entry name" value="PseC"/>
</dbReference>
<feature type="active site" description="Proton acceptor" evidence="2">
    <location>
        <position position="194"/>
    </location>
</feature>
<evidence type="ECO:0000313" key="5">
    <source>
        <dbReference type="EMBL" id="HIU55781.1"/>
    </source>
</evidence>
<sequence>MIEKPIPYGRQHITAEDIEAVISTLQSDYLTQGPKIKEFEEAFASYVGARYAVAVNNATAGLHLAAKAFGVKPGDKVIVTPMTFAASANCIRYCGGEVVFCDVDQDTYLMDIEKLKALLAASPKGTYKGIVPVDFAGYPVDLEAFRAVADEYGLWILEDACHAPGGYFIDSKGKKQYCGSGLAEASVFSFHPVKHIATGEGGMVTTNRKDVYDSLCLYRTHGITKDPGRLEENHGGWYYEMQELGFNYRITDFQAALGISQLRRADAGLDRRQQIARTYNEAFAPISGIRTPYVAENIYHAYHLYIIQVADRLGLYNYLHENKIYAQVHYVPLHLMPYYRQLGNKKGDLPVVEAYYEHCLSLPMYPTLTDEEQQYVIEKVIEFVTRR</sequence>
<dbReference type="GO" id="GO:0000271">
    <property type="term" value="P:polysaccharide biosynthetic process"/>
    <property type="evidence" value="ECO:0007669"/>
    <property type="project" value="TreeGrafter"/>
</dbReference>
<dbReference type="AlphaFoldDB" id="A0A9D1M8S8"/>
<dbReference type="PIRSF" id="PIRSF000390">
    <property type="entry name" value="PLP_StrS"/>
    <property type="match status" value="1"/>
</dbReference>
<keyword evidence="3 4" id="KW-0663">Pyridoxal phosphate</keyword>
<dbReference type="PANTHER" id="PTHR30244">
    <property type="entry name" value="TRANSAMINASE"/>
    <property type="match status" value="1"/>
</dbReference>
<dbReference type="InterPro" id="IPR015422">
    <property type="entry name" value="PyrdxlP-dep_Trfase_small"/>
</dbReference>
<dbReference type="InterPro" id="IPR000653">
    <property type="entry name" value="DegT/StrS_aminotransferase"/>
</dbReference>
<dbReference type="GO" id="GO:0030170">
    <property type="term" value="F:pyridoxal phosphate binding"/>
    <property type="evidence" value="ECO:0007669"/>
    <property type="project" value="TreeGrafter"/>
</dbReference>
<feature type="modified residue" description="N6-(pyridoxal phosphate)lysine" evidence="3">
    <location>
        <position position="194"/>
    </location>
</feature>
<dbReference type="Pfam" id="PF01041">
    <property type="entry name" value="DegT_DnrJ_EryC1"/>
    <property type="match status" value="1"/>
</dbReference>
<evidence type="ECO:0000256" key="3">
    <source>
        <dbReference type="PIRSR" id="PIRSR000390-2"/>
    </source>
</evidence>
<gene>
    <name evidence="5" type="primary">pseC</name>
    <name evidence="5" type="ORF">IAB03_08270</name>
</gene>
<evidence type="ECO:0000256" key="2">
    <source>
        <dbReference type="PIRSR" id="PIRSR000390-1"/>
    </source>
</evidence>
<evidence type="ECO:0000256" key="4">
    <source>
        <dbReference type="RuleBase" id="RU004508"/>
    </source>
</evidence>
<dbReference type="InterPro" id="IPR015424">
    <property type="entry name" value="PyrdxlP-dep_Trfase"/>
</dbReference>
<protein>
    <submittedName>
        <fullName evidence="5">UDP-4-amino-4, 6-dideoxy-N-acetyl-beta-L-altrosamine transaminase</fullName>
        <ecNumber evidence="5">2.6.1.92</ecNumber>
    </submittedName>
</protein>
<keyword evidence="5" id="KW-0032">Aminotransferase</keyword>
<dbReference type="Gene3D" id="3.40.640.10">
    <property type="entry name" value="Type I PLP-dependent aspartate aminotransferase-like (Major domain)"/>
    <property type="match status" value="1"/>
</dbReference>
<dbReference type="NCBIfam" id="TIGR03588">
    <property type="entry name" value="PseC"/>
    <property type="match status" value="1"/>
</dbReference>
<dbReference type="Gene3D" id="3.90.1150.10">
    <property type="entry name" value="Aspartate Aminotransferase, domain 1"/>
    <property type="match status" value="1"/>
</dbReference>